<dbReference type="Pfam" id="PF01896">
    <property type="entry name" value="DNA_primase_S"/>
    <property type="match status" value="1"/>
</dbReference>
<keyword evidence="2 10" id="KW-0240">DNA-directed RNA polymerase</keyword>
<accession>A0A077RAF8</accession>
<keyword evidence="4 10" id="KW-0808">Transferase</keyword>
<dbReference type="GO" id="GO:0046872">
    <property type="term" value="F:metal ion binding"/>
    <property type="evidence" value="ECO:0007669"/>
    <property type="project" value="UniProtKB-KW"/>
</dbReference>
<keyword evidence="6 10" id="KW-0235">DNA replication</keyword>
<dbReference type="PANTHER" id="PTHR10536">
    <property type="entry name" value="DNA PRIMASE SMALL SUBUNIT"/>
    <property type="match status" value="1"/>
</dbReference>
<name>A0A077RAF8_9BASI</name>
<evidence type="ECO:0000256" key="6">
    <source>
        <dbReference type="ARBA" id="ARBA00022705"/>
    </source>
</evidence>
<keyword evidence="5" id="KW-0548">Nucleotidyltransferase</keyword>
<dbReference type="FunFam" id="3.90.920.10:FF:000003">
    <property type="entry name" value="DNA primase"/>
    <property type="match status" value="1"/>
</dbReference>
<evidence type="ECO:0000256" key="3">
    <source>
        <dbReference type="ARBA" id="ARBA00022515"/>
    </source>
</evidence>
<comment type="similarity">
    <text evidence="1 10">Belongs to the eukaryotic-type primase small subunit family.</text>
</comment>
<evidence type="ECO:0000256" key="4">
    <source>
        <dbReference type="ARBA" id="ARBA00022679"/>
    </source>
</evidence>
<dbReference type="NCBIfam" id="TIGR00335">
    <property type="entry name" value="primase_sml"/>
    <property type="match status" value="1"/>
</dbReference>
<evidence type="ECO:0000256" key="8">
    <source>
        <dbReference type="ARBA" id="ARBA00022833"/>
    </source>
</evidence>
<dbReference type="CDD" id="cd04860">
    <property type="entry name" value="AE_Prim_S"/>
    <property type="match status" value="1"/>
</dbReference>
<dbReference type="EMBL" id="HG529604">
    <property type="protein sequence ID" value="CDI54159.1"/>
    <property type="molecule type" value="Genomic_DNA"/>
</dbReference>
<keyword evidence="3 10" id="KW-0639">Primosome</keyword>
<evidence type="ECO:0000256" key="7">
    <source>
        <dbReference type="ARBA" id="ARBA00022723"/>
    </source>
</evidence>
<protein>
    <recommendedName>
        <fullName evidence="10">DNA primase</fullName>
        <ecNumber evidence="10">2.7.7.-</ecNumber>
    </recommendedName>
</protein>
<dbReference type="GO" id="GO:0006269">
    <property type="term" value="P:DNA replication, synthesis of primer"/>
    <property type="evidence" value="ECO:0007669"/>
    <property type="project" value="UniProtKB-KW"/>
</dbReference>
<keyword evidence="7" id="KW-0479">Metal-binding</keyword>
<dbReference type="GO" id="GO:0003899">
    <property type="term" value="F:DNA-directed RNA polymerase activity"/>
    <property type="evidence" value="ECO:0007669"/>
    <property type="project" value="InterPro"/>
</dbReference>
<evidence type="ECO:0000313" key="12">
    <source>
        <dbReference type="EMBL" id="CDI54159.1"/>
    </source>
</evidence>
<proteinExistence type="inferred from homology"/>
<sequence length="501" mass="56687">MASAAVMASTSALPAARPPPPDMDLDDDLDDQAFTSIDERAIEIRDSSDPMSMLSFYRRLFPWKQLFSWLNHDLAHMAATKCFTHREFAFTLQNEAYLRYNSFSTPDELKKEVCRLNPARFEIGPVYTAKPKDRKTVQKASFKPIQRELVFDIDMTDYDEVRTCCSGKGICKRCWAFIGVAVQVLDEALRQDFGFKHLLWVYSGRRGIHCWISDKHAFELADDARKAIVGWFELIKGGANAVKKVDAGWTASTAGRSLHPSLRRAIGGEGSESGPLKLAFVDTVLKDQDCFRSPEQWNILLQLLPLSETEAIEKLRCKWQRASSSRSSLDKWQDVMECAHRAGEYKSERIWRPCLEDIILQYTYPRIDAEVSKHLNHLLKSPFVVHPATGRVCVPLEPSKVFDFDPEAGCPTVAQLLRELNAYEASHKHASPAVKSNYKNQVTTASATATTEGDSGATVKQDWEKTSLRPFVQLFEKHCNAIAKDTRAARREIQEQNATDF</sequence>
<dbReference type="InterPro" id="IPR002755">
    <property type="entry name" value="DNA_primase_S"/>
</dbReference>
<evidence type="ECO:0000256" key="9">
    <source>
        <dbReference type="ARBA" id="ARBA00023163"/>
    </source>
</evidence>
<dbReference type="Gene3D" id="3.90.920.10">
    <property type="entry name" value="DNA primase, PRIM domain"/>
    <property type="match status" value="1"/>
</dbReference>
<dbReference type="EC" id="2.7.7.-" evidence="10"/>
<evidence type="ECO:0000256" key="1">
    <source>
        <dbReference type="ARBA" id="ARBA00009762"/>
    </source>
</evidence>
<organism evidence="12">
    <name type="scientific">Melanopsichium pennsylvanicum 4</name>
    <dbReference type="NCBI Taxonomy" id="1398559"/>
    <lineage>
        <taxon>Eukaryota</taxon>
        <taxon>Fungi</taxon>
        <taxon>Dikarya</taxon>
        <taxon>Basidiomycota</taxon>
        <taxon>Ustilaginomycotina</taxon>
        <taxon>Ustilaginomycetes</taxon>
        <taxon>Ustilaginales</taxon>
        <taxon>Ustilaginaceae</taxon>
        <taxon>Melanopsichium</taxon>
    </lineage>
</organism>
<evidence type="ECO:0000256" key="5">
    <source>
        <dbReference type="ARBA" id="ARBA00022695"/>
    </source>
</evidence>
<evidence type="ECO:0000256" key="10">
    <source>
        <dbReference type="RuleBase" id="RU003514"/>
    </source>
</evidence>
<evidence type="ECO:0000256" key="2">
    <source>
        <dbReference type="ARBA" id="ARBA00022478"/>
    </source>
</evidence>
<dbReference type="AlphaFoldDB" id="A0A077RAF8"/>
<dbReference type="InterPro" id="IPR014052">
    <property type="entry name" value="DNA_primase_ssu_euk/arc"/>
</dbReference>
<dbReference type="GO" id="GO:0005658">
    <property type="term" value="C:alpha DNA polymerase:primase complex"/>
    <property type="evidence" value="ECO:0007669"/>
    <property type="project" value="UniProtKB-ARBA"/>
</dbReference>
<reference evidence="12" key="1">
    <citation type="journal article" date="2014" name="Genome Biol. Evol.">
        <title>Gene Loss Rather Than Gene Gain Is Associated with a Host Jump from Monocots to Dicots in the Smut Fungus Melanopsichium pennsylvanicum.</title>
        <authorList>
            <person name="Sharma R."/>
            <person name="Mishra B."/>
            <person name="Runge F."/>
            <person name="Thines M."/>
        </authorList>
    </citation>
    <scope>NUCLEOTIDE SEQUENCE</scope>
    <source>
        <strain evidence="12">4</strain>
    </source>
</reference>
<evidence type="ECO:0000256" key="11">
    <source>
        <dbReference type="SAM" id="MobiDB-lite"/>
    </source>
</evidence>
<keyword evidence="8" id="KW-0862">Zinc</keyword>
<feature type="region of interest" description="Disordered" evidence="11">
    <location>
        <begin position="8"/>
        <end position="29"/>
    </location>
</feature>
<dbReference type="SUPFAM" id="SSF56747">
    <property type="entry name" value="Prim-pol domain"/>
    <property type="match status" value="1"/>
</dbReference>
<keyword evidence="9" id="KW-0804">Transcription</keyword>